<dbReference type="Gene3D" id="3.40.190.290">
    <property type="match status" value="1"/>
</dbReference>
<dbReference type="Pfam" id="PF03466">
    <property type="entry name" value="LysR_substrate"/>
    <property type="match status" value="1"/>
</dbReference>
<dbReference type="SUPFAM" id="SSF46785">
    <property type="entry name" value="Winged helix' DNA-binding domain"/>
    <property type="match status" value="1"/>
</dbReference>
<organism evidence="6 7">
    <name type="scientific">Mailhella massiliensis</name>
    <dbReference type="NCBI Taxonomy" id="1903261"/>
    <lineage>
        <taxon>Bacteria</taxon>
        <taxon>Pseudomonadati</taxon>
        <taxon>Thermodesulfobacteriota</taxon>
        <taxon>Desulfovibrionia</taxon>
        <taxon>Desulfovibrionales</taxon>
        <taxon>Desulfovibrionaceae</taxon>
        <taxon>Mailhella</taxon>
    </lineage>
</organism>
<keyword evidence="2" id="KW-0805">Transcription regulation</keyword>
<name>A0A921AX43_9BACT</name>
<evidence type="ECO:0000313" key="7">
    <source>
        <dbReference type="Proteomes" id="UP000698963"/>
    </source>
</evidence>
<reference evidence="6" key="2">
    <citation type="submission" date="2021-09" db="EMBL/GenBank/DDBJ databases">
        <authorList>
            <person name="Gilroy R."/>
        </authorList>
    </citation>
    <scope>NUCLEOTIDE SEQUENCE</scope>
    <source>
        <strain evidence="6">ChiGjej2B2-19336</strain>
    </source>
</reference>
<dbReference type="EMBL" id="DYZA01000179">
    <property type="protein sequence ID" value="HJD97748.1"/>
    <property type="molecule type" value="Genomic_DNA"/>
</dbReference>
<dbReference type="SUPFAM" id="SSF53850">
    <property type="entry name" value="Periplasmic binding protein-like II"/>
    <property type="match status" value="1"/>
</dbReference>
<gene>
    <name evidence="6" type="ORF">K8W16_08905</name>
</gene>
<dbReference type="Gene3D" id="1.10.10.10">
    <property type="entry name" value="Winged helix-like DNA-binding domain superfamily/Winged helix DNA-binding domain"/>
    <property type="match status" value="1"/>
</dbReference>
<dbReference type="GO" id="GO:0005829">
    <property type="term" value="C:cytosol"/>
    <property type="evidence" value="ECO:0007669"/>
    <property type="project" value="TreeGrafter"/>
</dbReference>
<sequence length="297" mass="32947">MELRVLRYFLAVAGEENISKAAELLHVTQPTLSRQIMDLEEELGKKLFLRGGRRMTLTEDGMFLRKRAQEIVALADRTVEEFRVAEEEVSGDVHIGGGETQAMRLIAGAARRLFSAHPHIAYHLFSGNAAEVMEKLDEGLVDFGVFVGPADLSRYEYVRLPMKDVWGVLMRSDHPLAGKAALGPSDVAALPLFCSRQHLVANEIAAWMGERFDSLNVLGTYNLLYNASVMVEEGMGCALCLDGIVHCEAGGALCFRPLEPRLEVGLVVAWKKYQMFSRAAERFLEALMKECEAERGA</sequence>
<evidence type="ECO:0000256" key="4">
    <source>
        <dbReference type="ARBA" id="ARBA00023163"/>
    </source>
</evidence>
<dbReference type="PANTHER" id="PTHR30419">
    <property type="entry name" value="HTH-TYPE TRANSCRIPTIONAL REGULATOR YBHD"/>
    <property type="match status" value="1"/>
</dbReference>
<dbReference type="PANTHER" id="PTHR30419:SF8">
    <property type="entry name" value="NITROGEN ASSIMILATION TRANSCRIPTIONAL ACTIVATOR-RELATED"/>
    <property type="match status" value="1"/>
</dbReference>
<dbReference type="PROSITE" id="PS50931">
    <property type="entry name" value="HTH_LYSR"/>
    <property type="match status" value="1"/>
</dbReference>
<evidence type="ECO:0000259" key="5">
    <source>
        <dbReference type="PROSITE" id="PS50931"/>
    </source>
</evidence>
<evidence type="ECO:0000256" key="2">
    <source>
        <dbReference type="ARBA" id="ARBA00023015"/>
    </source>
</evidence>
<dbReference type="InterPro" id="IPR050950">
    <property type="entry name" value="HTH-type_LysR_regulators"/>
</dbReference>
<comment type="similarity">
    <text evidence="1">Belongs to the LysR transcriptional regulatory family.</text>
</comment>
<dbReference type="FunFam" id="1.10.10.10:FF:000001">
    <property type="entry name" value="LysR family transcriptional regulator"/>
    <property type="match status" value="1"/>
</dbReference>
<dbReference type="InterPro" id="IPR036390">
    <property type="entry name" value="WH_DNA-bd_sf"/>
</dbReference>
<evidence type="ECO:0000313" key="6">
    <source>
        <dbReference type="EMBL" id="HJD97748.1"/>
    </source>
</evidence>
<accession>A0A921AX43</accession>
<dbReference type="PRINTS" id="PR00039">
    <property type="entry name" value="HTHLYSR"/>
</dbReference>
<proteinExistence type="inferred from homology"/>
<comment type="caution">
    <text evidence="6">The sequence shown here is derived from an EMBL/GenBank/DDBJ whole genome shotgun (WGS) entry which is preliminary data.</text>
</comment>
<dbReference type="InterPro" id="IPR036388">
    <property type="entry name" value="WH-like_DNA-bd_sf"/>
</dbReference>
<dbReference type="GO" id="GO:0003700">
    <property type="term" value="F:DNA-binding transcription factor activity"/>
    <property type="evidence" value="ECO:0007669"/>
    <property type="project" value="InterPro"/>
</dbReference>
<dbReference type="Pfam" id="PF00126">
    <property type="entry name" value="HTH_1"/>
    <property type="match status" value="1"/>
</dbReference>
<reference evidence="6" key="1">
    <citation type="journal article" date="2021" name="PeerJ">
        <title>Extensive microbial diversity within the chicken gut microbiome revealed by metagenomics and culture.</title>
        <authorList>
            <person name="Gilroy R."/>
            <person name="Ravi A."/>
            <person name="Getino M."/>
            <person name="Pursley I."/>
            <person name="Horton D.L."/>
            <person name="Alikhan N.F."/>
            <person name="Baker D."/>
            <person name="Gharbi K."/>
            <person name="Hall N."/>
            <person name="Watson M."/>
            <person name="Adriaenssens E.M."/>
            <person name="Foster-Nyarko E."/>
            <person name="Jarju S."/>
            <person name="Secka A."/>
            <person name="Antonio M."/>
            <person name="Oren A."/>
            <person name="Chaudhuri R.R."/>
            <person name="La Ragione R."/>
            <person name="Hildebrand F."/>
            <person name="Pallen M.J."/>
        </authorList>
    </citation>
    <scope>NUCLEOTIDE SEQUENCE</scope>
    <source>
        <strain evidence="6">ChiGjej2B2-19336</strain>
    </source>
</reference>
<evidence type="ECO:0000256" key="1">
    <source>
        <dbReference type="ARBA" id="ARBA00009437"/>
    </source>
</evidence>
<dbReference type="AlphaFoldDB" id="A0A921AX43"/>
<protein>
    <submittedName>
        <fullName evidence="6">LysR family transcriptional regulator</fullName>
    </submittedName>
</protein>
<evidence type="ECO:0000256" key="3">
    <source>
        <dbReference type="ARBA" id="ARBA00023125"/>
    </source>
</evidence>
<dbReference type="GO" id="GO:0003677">
    <property type="term" value="F:DNA binding"/>
    <property type="evidence" value="ECO:0007669"/>
    <property type="project" value="UniProtKB-KW"/>
</dbReference>
<dbReference type="InterPro" id="IPR000847">
    <property type="entry name" value="LysR_HTH_N"/>
</dbReference>
<keyword evidence="4" id="KW-0804">Transcription</keyword>
<dbReference type="InterPro" id="IPR005119">
    <property type="entry name" value="LysR_subst-bd"/>
</dbReference>
<dbReference type="CDD" id="cd05466">
    <property type="entry name" value="PBP2_LTTR_substrate"/>
    <property type="match status" value="1"/>
</dbReference>
<dbReference type="RefSeq" id="WP_304122793.1">
    <property type="nucleotide sequence ID" value="NZ_DYZA01000179.1"/>
</dbReference>
<keyword evidence="3" id="KW-0238">DNA-binding</keyword>
<dbReference type="Proteomes" id="UP000698963">
    <property type="component" value="Unassembled WGS sequence"/>
</dbReference>
<feature type="domain" description="HTH lysR-type" evidence="5">
    <location>
        <begin position="1"/>
        <end position="58"/>
    </location>
</feature>